<evidence type="ECO:0000256" key="2">
    <source>
        <dbReference type="ARBA" id="ARBA00004162"/>
    </source>
</evidence>
<evidence type="ECO:0000256" key="1">
    <source>
        <dbReference type="ARBA" id="ARBA00002254"/>
    </source>
</evidence>
<dbReference type="InterPro" id="IPR005503">
    <property type="entry name" value="FliL"/>
</dbReference>
<evidence type="ECO:0000256" key="6">
    <source>
        <dbReference type="ARBA" id="ARBA00022692"/>
    </source>
</evidence>
<evidence type="ECO:0000256" key="4">
    <source>
        <dbReference type="ARBA" id="ARBA00022475"/>
    </source>
</evidence>
<reference evidence="12" key="1">
    <citation type="submission" date="2016-10" db="EMBL/GenBank/DDBJ databases">
        <authorList>
            <person name="Varghese N."/>
            <person name="Submissions S."/>
        </authorList>
    </citation>
    <scope>NUCLEOTIDE SEQUENCE [LARGE SCALE GENOMIC DNA]</scope>
    <source>
        <strain evidence="12">BS3660</strain>
    </source>
</reference>
<evidence type="ECO:0000256" key="9">
    <source>
        <dbReference type="ARBA" id="ARBA00023136"/>
    </source>
</evidence>
<keyword evidence="6" id="KW-0812">Transmembrane</keyword>
<keyword evidence="10" id="KW-0997">Cell inner membrane</keyword>
<keyword evidence="5 10" id="KW-0145">Chemotaxis</keyword>
<dbReference type="GO" id="GO:0071978">
    <property type="term" value="P:bacterial-type flagellum-dependent swarming motility"/>
    <property type="evidence" value="ECO:0007669"/>
    <property type="project" value="TreeGrafter"/>
</dbReference>
<keyword evidence="12" id="KW-1185">Reference proteome</keyword>
<accession>A0A1H4K107</accession>
<proteinExistence type="inferred from homology"/>
<keyword evidence="9 10" id="KW-0472">Membrane</keyword>
<dbReference type="PANTHER" id="PTHR35091">
    <property type="entry name" value="FLAGELLAR PROTEIN FLIL"/>
    <property type="match status" value="1"/>
</dbReference>
<dbReference type="GO" id="GO:0005886">
    <property type="term" value="C:plasma membrane"/>
    <property type="evidence" value="ECO:0007669"/>
    <property type="project" value="UniProtKB-SubCell"/>
</dbReference>
<evidence type="ECO:0000256" key="3">
    <source>
        <dbReference type="ARBA" id="ARBA00008281"/>
    </source>
</evidence>
<keyword evidence="7 10" id="KW-0283">Flagellar rotation</keyword>
<name>A0A1H4K107_PSEJE</name>
<evidence type="ECO:0000256" key="7">
    <source>
        <dbReference type="ARBA" id="ARBA00022779"/>
    </source>
</evidence>
<dbReference type="PANTHER" id="PTHR35091:SF2">
    <property type="entry name" value="FLAGELLAR PROTEIN FLIL"/>
    <property type="match status" value="1"/>
</dbReference>
<evidence type="ECO:0000256" key="10">
    <source>
        <dbReference type="RuleBase" id="RU364125"/>
    </source>
</evidence>
<keyword evidence="11" id="KW-0969">Cilium</keyword>
<dbReference type="GO" id="GO:0009425">
    <property type="term" value="C:bacterial-type flagellum basal body"/>
    <property type="evidence" value="ECO:0007669"/>
    <property type="project" value="InterPro"/>
</dbReference>
<gene>
    <name evidence="11" type="ORF">SAMN04490187_0700</name>
</gene>
<comment type="similarity">
    <text evidence="3 10">Belongs to the FliL family.</text>
</comment>
<dbReference type="EMBL" id="FNTC01000002">
    <property type="protein sequence ID" value="SEB51768.1"/>
    <property type="molecule type" value="Genomic_DNA"/>
</dbReference>
<evidence type="ECO:0000256" key="5">
    <source>
        <dbReference type="ARBA" id="ARBA00022500"/>
    </source>
</evidence>
<comment type="subcellular location">
    <subcellularLocation>
        <location evidence="10">Cell inner membrane</location>
    </subcellularLocation>
    <subcellularLocation>
        <location evidence="2">Cell membrane</location>
        <topology evidence="2">Single-pass membrane protein</topology>
    </subcellularLocation>
</comment>
<dbReference type="Pfam" id="PF03748">
    <property type="entry name" value="FliL"/>
    <property type="match status" value="1"/>
</dbReference>
<keyword evidence="11" id="KW-0282">Flagellum</keyword>
<evidence type="ECO:0000313" key="11">
    <source>
        <dbReference type="EMBL" id="SEB51768.1"/>
    </source>
</evidence>
<dbReference type="GO" id="GO:0006935">
    <property type="term" value="P:chemotaxis"/>
    <property type="evidence" value="ECO:0007669"/>
    <property type="project" value="UniProtKB-KW"/>
</dbReference>
<sequence>MGQRACPALIVSHKLVLAQRVVMLGRKPDKERILKAWIMLMLALSLPVAAVAEEAKEDAAPKVSYITLSPPFVGNYGLDGTPKLKVYKADVALRVTGDEAAKAVKANEPLIRNQLVALFAQQSTETMNNVEAKEKLRQEALKQTQQVMNDETGKPVVEDLLFNNLIIQ</sequence>
<protein>
    <recommendedName>
        <fullName evidence="10">Flagellar protein FliL</fullName>
    </recommendedName>
</protein>
<dbReference type="AlphaFoldDB" id="A0A1H4K107"/>
<dbReference type="Proteomes" id="UP000198542">
    <property type="component" value="Unassembled WGS sequence"/>
</dbReference>
<evidence type="ECO:0000313" key="12">
    <source>
        <dbReference type="Proteomes" id="UP000198542"/>
    </source>
</evidence>
<keyword evidence="8" id="KW-1133">Transmembrane helix</keyword>
<keyword evidence="11" id="KW-0966">Cell projection</keyword>
<evidence type="ECO:0000256" key="8">
    <source>
        <dbReference type="ARBA" id="ARBA00022989"/>
    </source>
</evidence>
<organism evidence="11 12">
    <name type="scientific">Pseudomonas jessenii</name>
    <dbReference type="NCBI Taxonomy" id="77298"/>
    <lineage>
        <taxon>Bacteria</taxon>
        <taxon>Pseudomonadati</taxon>
        <taxon>Pseudomonadota</taxon>
        <taxon>Gammaproteobacteria</taxon>
        <taxon>Pseudomonadales</taxon>
        <taxon>Pseudomonadaceae</taxon>
        <taxon>Pseudomonas</taxon>
    </lineage>
</organism>
<keyword evidence="4" id="KW-1003">Cell membrane</keyword>
<comment type="function">
    <text evidence="1 10">Controls the rotational direction of flagella during chemotaxis.</text>
</comment>